<dbReference type="Proteomes" id="UP000595090">
    <property type="component" value="Segment"/>
</dbReference>
<dbReference type="EMBL" id="MW291017">
    <property type="protein sequence ID" value="QPL14058.1"/>
    <property type="molecule type" value="Genomic_DNA"/>
</dbReference>
<proteinExistence type="predicted"/>
<keyword evidence="2" id="KW-1185">Reference proteome</keyword>
<sequence length="474" mass="50192">MAMDGYLVLGGVELANAARLEAYLQTVGSPLDSPGACACFTADMVGDDPYTTPAEDGAPWYDPDVPESADFAGLRVLDIEGLDDRPVRRTVTNAVTGGGAIGPARVMPRTITITGVLLGATCCAVEYGLHWLGEALTGCVGSSCDGDCLTLFSCCPGEETPEEYQVRRRRTLRRVALVQGPTPIQRRGSGCATGECSRGADLITVEIVLTAATPWLWTDPTPILDVALPTDDSDDCVTWCVHGASPVTSCIDVSDACPVGSVSAPVVEDDEACAVPWPVSDDPVIDPCAGTCRFLPCVDELSRCSDPRCAPPVPPSPATLESCYCLPLAVEREFYELDLSGRPGWSVDVPIITLRAGSDDLRNVTFTFYKRPVGGEALTCEEVAEMERCHPHSQYHVAYVPAGGVVTLDGQIGRSVVQCGATCETSRDVYGLDGAPPTFEALDCATFCLVVETDIMNPPAPNARLLLSISGRGY</sequence>
<organism evidence="1 2">
    <name type="scientific">Streptomyces phage TurkishDelight</name>
    <dbReference type="NCBI Taxonomy" id="2793708"/>
    <lineage>
        <taxon>Viruses</taxon>
        <taxon>Duplodnaviria</taxon>
        <taxon>Heunggongvirae</taxon>
        <taxon>Uroviricota</taxon>
        <taxon>Caudoviricetes</taxon>
        <taxon>Dolmabahcevirus</taxon>
        <taxon>Dolmabahcevirus turkishdelight</taxon>
    </lineage>
</organism>
<evidence type="ECO:0000313" key="2">
    <source>
        <dbReference type="Proteomes" id="UP000595090"/>
    </source>
</evidence>
<name>A0A7T0M0Z2_9CAUD</name>
<accession>A0A7T0M0Z2</accession>
<gene>
    <name evidence="1" type="primary">29</name>
    <name evidence="1" type="ORF">SEA_TURKISHDELIGHT_29</name>
</gene>
<protein>
    <submittedName>
        <fullName evidence="1">Minor tail protein</fullName>
    </submittedName>
</protein>
<dbReference type="KEGG" id="vg:80020315"/>
<dbReference type="GeneID" id="80020315"/>
<reference evidence="1 2" key="1">
    <citation type="submission" date="2020-11" db="EMBL/GenBank/DDBJ databases">
        <authorList>
            <person name="Asamoah-Frimpong E.A."/>
            <person name="Attaran A."/>
            <person name="Berhane B."/>
            <person name="Boone B.K."/>
            <person name="Cesta G."/>
            <person name="Chorbajian C."/>
            <person name="Cowan J.T."/>
            <person name="Datu D.V."/>
            <person name="Der L."/>
            <person name="Egbunine A.O."/>
            <person name="Giampietro H."/>
            <person name="Gunnison R.P."/>
            <person name="Joseph M.A."/>
            <person name="Kiewe T."/>
            <person name="Oboh E.C."/>
            <person name="O'Neill K."/>
            <person name="Oxlaj J.A."/>
            <person name="Patel A.K."/>
            <person name="Saqaf K."/>
            <person name="Vuong K."/>
            <person name="Walker C."/>
            <person name="Wikina T."/>
            <person name="Yan T."/>
            <person name="Avazpour P."/>
            <person name="Kim F.M."/>
            <person name="Mason K.J."/>
            <person name="Nguyen D.A."/>
            <person name="Pettit S.M."/>
            <person name="Zhou O.J."/>
            <person name="Brissett D.L."/>
            <person name="Gualtieri C."/>
            <person name="Hufford T.M."/>
            <person name="Ko J.M."/>
            <person name="Novak J.K."/>
            <person name="Smith Z.M."/>
            <person name="Erill I."/>
            <person name="Caruso S.M."/>
            <person name="Garlena R.A."/>
            <person name="Russell D.A."/>
            <person name="Pope W.H."/>
            <person name="Jacobs-Sera D."/>
            <person name="Hatfull G.F."/>
        </authorList>
    </citation>
    <scope>NUCLEOTIDE SEQUENCE [LARGE SCALE GENOMIC DNA]</scope>
</reference>
<dbReference type="RefSeq" id="YP_010755645.1">
    <property type="nucleotide sequence ID" value="NC_073473.1"/>
</dbReference>
<evidence type="ECO:0000313" key="1">
    <source>
        <dbReference type="EMBL" id="QPL14058.1"/>
    </source>
</evidence>